<comment type="subcellular location">
    <subcellularLocation>
        <location evidence="1">Membrane</location>
        <topology evidence="1">Multi-pass membrane protein</topology>
    </subcellularLocation>
</comment>
<dbReference type="RefSeq" id="XP_037148584.1">
    <property type="nucleotide sequence ID" value="XM_037295886.1"/>
</dbReference>
<evidence type="ECO:0000256" key="2">
    <source>
        <dbReference type="ARBA" id="ARBA00022692"/>
    </source>
</evidence>
<evidence type="ECO:0000256" key="3">
    <source>
        <dbReference type="ARBA" id="ARBA00022989"/>
    </source>
</evidence>
<evidence type="ECO:0000256" key="6">
    <source>
        <dbReference type="SAM" id="Phobius"/>
    </source>
</evidence>
<feature type="transmembrane region" description="Helical" evidence="6">
    <location>
        <begin position="56"/>
        <end position="79"/>
    </location>
</feature>
<feature type="transmembrane region" description="Helical" evidence="6">
    <location>
        <begin position="155"/>
        <end position="177"/>
    </location>
</feature>
<sequence length="178" mass="19111">MSSAHTVPSGCPNPVAQTLGLGASATLLGAGFAITVQAIPAILLSPRDLLLRQWRTIYDVGIAYGPPFAVTSCLSLGYVAYDSYGSDSADWMVYAFSGLCTVGIVPFTKLTLDDINATLIAEGGVDGGSSVLMAKKTEAKGLEEKEVRELVKRWWFWNLMRMMMPLVGTVMGLWTALK</sequence>
<feature type="transmembrane region" description="Helical" evidence="6">
    <location>
        <begin position="91"/>
        <end position="112"/>
    </location>
</feature>
<keyword evidence="8" id="KW-1185">Reference proteome</keyword>
<evidence type="ECO:0000256" key="1">
    <source>
        <dbReference type="ARBA" id="ARBA00004141"/>
    </source>
</evidence>
<dbReference type="AlphaFoldDB" id="A0A8H6C958"/>
<dbReference type="PANTHER" id="PTHR35042:SF1">
    <property type="entry name" value="DUF1772-DOMAIN-CONTAINING PROTEIN"/>
    <property type="match status" value="1"/>
</dbReference>
<comment type="similarity">
    <text evidence="5">Belongs to the anthrone oxygenase family.</text>
</comment>
<organism evidence="7 8">
    <name type="scientific">Letharia lupina</name>
    <dbReference type="NCBI Taxonomy" id="560253"/>
    <lineage>
        <taxon>Eukaryota</taxon>
        <taxon>Fungi</taxon>
        <taxon>Dikarya</taxon>
        <taxon>Ascomycota</taxon>
        <taxon>Pezizomycotina</taxon>
        <taxon>Lecanoromycetes</taxon>
        <taxon>OSLEUM clade</taxon>
        <taxon>Lecanoromycetidae</taxon>
        <taxon>Lecanorales</taxon>
        <taxon>Lecanorineae</taxon>
        <taxon>Parmeliaceae</taxon>
        <taxon>Letharia</taxon>
    </lineage>
</organism>
<evidence type="ECO:0000313" key="8">
    <source>
        <dbReference type="Proteomes" id="UP000593566"/>
    </source>
</evidence>
<dbReference type="EMBL" id="JACCJB010000020">
    <property type="protein sequence ID" value="KAF6219149.1"/>
    <property type="molecule type" value="Genomic_DNA"/>
</dbReference>
<accession>A0A8H6C958</accession>
<feature type="transmembrane region" description="Helical" evidence="6">
    <location>
        <begin position="20"/>
        <end position="44"/>
    </location>
</feature>
<evidence type="ECO:0008006" key="9">
    <source>
        <dbReference type="Google" id="ProtNLM"/>
    </source>
</evidence>
<dbReference type="GeneID" id="59333380"/>
<evidence type="ECO:0000256" key="4">
    <source>
        <dbReference type="ARBA" id="ARBA00023136"/>
    </source>
</evidence>
<keyword evidence="3 6" id="KW-1133">Transmembrane helix</keyword>
<dbReference type="GO" id="GO:0016020">
    <property type="term" value="C:membrane"/>
    <property type="evidence" value="ECO:0007669"/>
    <property type="project" value="UniProtKB-SubCell"/>
</dbReference>
<reference evidence="7 8" key="1">
    <citation type="journal article" date="2020" name="Genomics">
        <title>Complete, high-quality genomes from long-read metagenomic sequencing of two wolf lichen thalli reveals enigmatic genome architecture.</title>
        <authorList>
            <person name="McKenzie S.K."/>
            <person name="Walston R.F."/>
            <person name="Allen J.L."/>
        </authorList>
    </citation>
    <scope>NUCLEOTIDE SEQUENCE [LARGE SCALE GENOMIC DNA]</scope>
    <source>
        <strain evidence="7">WasteWater1</strain>
    </source>
</reference>
<comment type="caution">
    <text evidence="7">The sequence shown here is derived from an EMBL/GenBank/DDBJ whole genome shotgun (WGS) entry which is preliminary data.</text>
</comment>
<proteinExistence type="inferred from homology"/>
<evidence type="ECO:0000256" key="5">
    <source>
        <dbReference type="ARBA" id="ARBA00034313"/>
    </source>
</evidence>
<dbReference type="PANTHER" id="PTHR35042">
    <property type="entry name" value="ANTHRONE OXYGENASE ENCC"/>
    <property type="match status" value="1"/>
</dbReference>
<dbReference type="InterPro" id="IPR013901">
    <property type="entry name" value="Anthrone_oxy"/>
</dbReference>
<name>A0A8H6C958_9LECA</name>
<evidence type="ECO:0000313" key="7">
    <source>
        <dbReference type="EMBL" id="KAF6219149.1"/>
    </source>
</evidence>
<keyword evidence="4 6" id="KW-0472">Membrane</keyword>
<dbReference type="Pfam" id="PF08592">
    <property type="entry name" value="Anthrone_oxy"/>
    <property type="match status" value="1"/>
</dbReference>
<protein>
    <recommendedName>
        <fullName evidence="9">DUF1772-domain-containing protein</fullName>
    </recommendedName>
</protein>
<gene>
    <name evidence="7" type="ORF">HO133_004974</name>
</gene>
<dbReference type="Proteomes" id="UP000593566">
    <property type="component" value="Unassembled WGS sequence"/>
</dbReference>
<keyword evidence="2 6" id="KW-0812">Transmembrane</keyword>